<evidence type="ECO:0000256" key="2">
    <source>
        <dbReference type="ARBA" id="ARBA00022801"/>
    </source>
</evidence>
<accession>A0A9E4K7X7</accession>
<organism evidence="4 5">
    <name type="scientific">Candidatus Thiodiazotropha taylori</name>
    <dbReference type="NCBI Taxonomy" id="2792791"/>
    <lineage>
        <taxon>Bacteria</taxon>
        <taxon>Pseudomonadati</taxon>
        <taxon>Pseudomonadota</taxon>
        <taxon>Gammaproteobacteria</taxon>
        <taxon>Chromatiales</taxon>
        <taxon>Sedimenticolaceae</taxon>
        <taxon>Candidatus Thiodiazotropha</taxon>
    </lineage>
</organism>
<sequence length="141" mass="16647">MKQSQMLAALFRFPARHLARKIHSRTTTIPSRKKVILQESPLAGFQYQSGPAIWQFLQVGETLHLKRETSNPHDRFAIAVWFKNEHLGYIPKRENRTLARLLDQGERLEATIIRLLDDDNPWRRIRFQVTWVGERTSEWVS</sequence>
<dbReference type="SMART" id="SM00910">
    <property type="entry name" value="HIRAN"/>
    <property type="match status" value="1"/>
</dbReference>
<evidence type="ECO:0000256" key="1">
    <source>
        <dbReference type="ARBA" id="ARBA00022723"/>
    </source>
</evidence>
<keyword evidence="2" id="KW-0378">Hydrolase</keyword>
<dbReference type="Gene3D" id="3.30.70.2330">
    <property type="match status" value="1"/>
</dbReference>
<dbReference type="Pfam" id="PF08797">
    <property type="entry name" value="HIRAN"/>
    <property type="match status" value="1"/>
</dbReference>
<evidence type="ECO:0000259" key="3">
    <source>
        <dbReference type="SMART" id="SM00910"/>
    </source>
</evidence>
<dbReference type="GO" id="GO:0016818">
    <property type="term" value="F:hydrolase activity, acting on acid anhydrides, in phosphorus-containing anhydrides"/>
    <property type="evidence" value="ECO:0007669"/>
    <property type="project" value="InterPro"/>
</dbReference>
<name>A0A9E4K7X7_9GAMM</name>
<protein>
    <submittedName>
        <fullName evidence="4">HIRAN domain-containing protein</fullName>
    </submittedName>
</protein>
<dbReference type="Proteomes" id="UP000886667">
    <property type="component" value="Unassembled WGS sequence"/>
</dbReference>
<evidence type="ECO:0000313" key="5">
    <source>
        <dbReference type="Proteomes" id="UP000886667"/>
    </source>
</evidence>
<reference evidence="4" key="1">
    <citation type="journal article" date="2021" name="Proc. Natl. Acad. Sci. U.S.A.">
        <title>Global biogeography of chemosynthetic symbionts reveals both localized and globally distributed symbiont groups. .</title>
        <authorList>
            <person name="Osvatic J.T."/>
            <person name="Wilkins L.G.E."/>
            <person name="Leibrecht L."/>
            <person name="Leray M."/>
            <person name="Zauner S."/>
            <person name="Polzin J."/>
            <person name="Camacho Y."/>
            <person name="Gros O."/>
            <person name="van Gils J.A."/>
            <person name="Eisen J.A."/>
            <person name="Petersen J.M."/>
            <person name="Yuen B."/>
        </authorList>
    </citation>
    <scope>NUCLEOTIDE SEQUENCE</scope>
    <source>
        <strain evidence="4">MAGclacostrist064TRANS</strain>
    </source>
</reference>
<evidence type="ECO:0000313" key="4">
    <source>
        <dbReference type="EMBL" id="MCG7944725.1"/>
    </source>
</evidence>
<dbReference type="GO" id="GO:0003676">
    <property type="term" value="F:nucleic acid binding"/>
    <property type="evidence" value="ECO:0007669"/>
    <property type="project" value="InterPro"/>
</dbReference>
<dbReference type="EMBL" id="JAEPCM010000005">
    <property type="protein sequence ID" value="MCG7944725.1"/>
    <property type="molecule type" value="Genomic_DNA"/>
</dbReference>
<keyword evidence="1" id="KW-0479">Metal-binding</keyword>
<feature type="domain" description="HIRAN" evidence="3">
    <location>
        <begin position="35"/>
        <end position="133"/>
    </location>
</feature>
<dbReference type="InterPro" id="IPR014905">
    <property type="entry name" value="HIRAN"/>
</dbReference>
<dbReference type="GO" id="GO:0008270">
    <property type="term" value="F:zinc ion binding"/>
    <property type="evidence" value="ECO:0007669"/>
    <property type="project" value="InterPro"/>
</dbReference>
<gene>
    <name evidence="4" type="ORF">JAZ07_00090</name>
</gene>
<proteinExistence type="predicted"/>
<comment type="caution">
    <text evidence="4">The sequence shown here is derived from an EMBL/GenBank/DDBJ whole genome shotgun (WGS) entry which is preliminary data.</text>
</comment>
<dbReference type="AlphaFoldDB" id="A0A9E4K7X7"/>